<evidence type="ECO:0000259" key="5">
    <source>
        <dbReference type="Pfam" id="PF13407"/>
    </source>
</evidence>
<dbReference type="CDD" id="cd06320">
    <property type="entry name" value="PBP1_allose_binding"/>
    <property type="match status" value="1"/>
</dbReference>
<comment type="caution">
    <text evidence="6">The sequence shown here is derived from an EMBL/GenBank/DDBJ whole genome shotgun (WGS) entry which is preliminary data.</text>
</comment>
<dbReference type="InterPro" id="IPR028082">
    <property type="entry name" value="Peripla_BP_I"/>
</dbReference>
<dbReference type="SUPFAM" id="SSF53822">
    <property type="entry name" value="Periplasmic binding protein-like I"/>
    <property type="match status" value="1"/>
</dbReference>
<comment type="similarity">
    <text evidence="2">Belongs to the bacterial solute-binding protein 2 family.</text>
</comment>
<reference evidence="6 7" key="1">
    <citation type="submission" date="2022-06" db="EMBL/GenBank/DDBJ databases">
        <title>Isolation of gut microbiota from human fecal samples.</title>
        <authorList>
            <person name="Pamer E.G."/>
            <person name="Barat B."/>
            <person name="Waligurski E."/>
            <person name="Medina S."/>
            <person name="Paddock L."/>
            <person name="Mostad J."/>
        </authorList>
    </citation>
    <scope>NUCLEOTIDE SEQUENCE [LARGE SCALE GENOMIC DNA]</scope>
    <source>
        <strain evidence="6 7">DFI.9.90</strain>
    </source>
</reference>
<evidence type="ECO:0000256" key="2">
    <source>
        <dbReference type="ARBA" id="ARBA00007639"/>
    </source>
</evidence>
<feature type="chain" id="PRO_5043341484" evidence="4">
    <location>
        <begin position="22"/>
        <end position="345"/>
    </location>
</feature>
<dbReference type="PANTHER" id="PTHR46847:SF1">
    <property type="entry name" value="D-ALLOSE-BINDING PERIPLASMIC PROTEIN-RELATED"/>
    <property type="match status" value="1"/>
</dbReference>
<dbReference type="GO" id="GO:0030246">
    <property type="term" value="F:carbohydrate binding"/>
    <property type="evidence" value="ECO:0007669"/>
    <property type="project" value="UniProtKB-ARBA"/>
</dbReference>
<comment type="subcellular location">
    <subcellularLocation>
        <location evidence="1">Cell envelope</location>
    </subcellularLocation>
</comment>
<dbReference type="EMBL" id="JANFYT010000011">
    <property type="protein sequence ID" value="MCQ4814035.1"/>
    <property type="molecule type" value="Genomic_DNA"/>
</dbReference>
<dbReference type="Pfam" id="PF13407">
    <property type="entry name" value="Peripla_BP_4"/>
    <property type="match status" value="1"/>
</dbReference>
<evidence type="ECO:0000256" key="3">
    <source>
        <dbReference type="ARBA" id="ARBA00022729"/>
    </source>
</evidence>
<dbReference type="PROSITE" id="PS51257">
    <property type="entry name" value="PROKAR_LIPOPROTEIN"/>
    <property type="match status" value="1"/>
</dbReference>
<evidence type="ECO:0000256" key="4">
    <source>
        <dbReference type="SAM" id="SignalP"/>
    </source>
</evidence>
<organism evidence="6 7">
    <name type="scientific">Cloacibacillus evryensis</name>
    <dbReference type="NCBI Taxonomy" id="508460"/>
    <lineage>
        <taxon>Bacteria</taxon>
        <taxon>Thermotogati</taxon>
        <taxon>Synergistota</taxon>
        <taxon>Synergistia</taxon>
        <taxon>Synergistales</taxon>
        <taxon>Synergistaceae</taxon>
        <taxon>Cloacibacillus</taxon>
    </lineage>
</organism>
<dbReference type="RefSeq" id="WP_008713283.1">
    <property type="nucleotide sequence ID" value="NZ_CABKQM010000008.1"/>
</dbReference>
<name>A0AAW5JZP2_9BACT</name>
<proteinExistence type="inferred from homology"/>
<dbReference type="Proteomes" id="UP001205919">
    <property type="component" value="Unassembled WGS sequence"/>
</dbReference>
<keyword evidence="3 4" id="KW-0732">Signal</keyword>
<keyword evidence="7" id="KW-1185">Reference proteome</keyword>
<sequence>MRKYLKLLSVFAVGAVLSACGGTGAEAAAAKANARVLEIERTLMKQIGGMPKFNGGEKLGALVISLTNPYWVGMKESYIAAAKEYGVGIEVMSAPTEGDKQSQLETLQGMALKNYKAIVLSPIEPYNLLPGIVQCNKNKIPVINLGPGVNVESLKEMGGHLDGRLTVDFAQQGEMAAKDMVKRMKSGGKAAIIQGIPGAAQSEGRTAGAKKAFAAAGVKVVSVQPANWDSTAAYNAAADLIQANPDLNAIFCCNDVMALAASRALIDAKAKKNVLIYGVDGTEEAKTAIKEGRMDGTITYPSSVYAKAAVVMLLKLAQGMEMNQTVFCPLDVINSGNVAQFDGYR</sequence>
<evidence type="ECO:0000256" key="1">
    <source>
        <dbReference type="ARBA" id="ARBA00004196"/>
    </source>
</evidence>
<dbReference type="PANTHER" id="PTHR46847">
    <property type="entry name" value="D-ALLOSE-BINDING PERIPLASMIC PROTEIN-RELATED"/>
    <property type="match status" value="1"/>
</dbReference>
<dbReference type="AlphaFoldDB" id="A0AAW5JZP2"/>
<protein>
    <submittedName>
        <fullName evidence="6">Substrate-binding domain-containing protein</fullName>
    </submittedName>
</protein>
<dbReference type="Gene3D" id="3.40.50.2300">
    <property type="match status" value="2"/>
</dbReference>
<accession>A0AAW5JZP2</accession>
<gene>
    <name evidence="6" type="ORF">NE630_06280</name>
</gene>
<evidence type="ECO:0000313" key="7">
    <source>
        <dbReference type="Proteomes" id="UP001205919"/>
    </source>
</evidence>
<dbReference type="InterPro" id="IPR025997">
    <property type="entry name" value="SBP_2_dom"/>
</dbReference>
<dbReference type="GO" id="GO:0030313">
    <property type="term" value="C:cell envelope"/>
    <property type="evidence" value="ECO:0007669"/>
    <property type="project" value="UniProtKB-SubCell"/>
</dbReference>
<evidence type="ECO:0000313" key="6">
    <source>
        <dbReference type="EMBL" id="MCQ4814035.1"/>
    </source>
</evidence>
<feature type="signal peptide" evidence="4">
    <location>
        <begin position="1"/>
        <end position="21"/>
    </location>
</feature>
<feature type="domain" description="Periplasmic binding protein" evidence="5">
    <location>
        <begin position="63"/>
        <end position="319"/>
    </location>
</feature>